<dbReference type="HOGENOM" id="CLU_1183080_0_0_4"/>
<organism evidence="1 2">
    <name type="scientific">Methylibium petroleiphilum (strain ATCC BAA-1232 / LMG 22953 / PM1)</name>
    <dbReference type="NCBI Taxonomy" id="420662"/>
    <lineage>
        <taxon>Bacteria</taxon>
        <taxon>Pseudomonadati</taxon>
        <taxon>Pseudomonadota</taxon>
        <taxon>Betaproteobacteria</taxon>
        <taxon>Burkholderiales</taxon>
        <taxon>Sphaerotilaceae</taxon>
        <taxon>Methylibium</taxon>
    </lineage>
</organism>
<accession>A2SM47</accession>
<dbReference type="Proteomes" id="UP000000366">
    <property type="component" value="Chromosome"/>
</dbReference>
<evidence type="ECO:0000313" key="2">
    <source>
        <dbReference type="Proteomes" id="UP000000366"/>
    </source>
</evidence>
<protein>
    <submittedName>
        <fullName evidence="1">Uncharacterized protein</fullName>
    </submittedName>
</protein>
<name>A2SM47_METPP</name>
<dbReference type="STRING" id="420662.Mpe_A3683"/>
<dbReference type="eggNOG" id="ENOG50304UC">
    <property type="taxonomic scope" value="Bacteria"/>
</dbReference>
<dbReference type="KEGG" id="mpt:Mpe_A3683"/>
<dbReference type="EMBL" id="CP000555">
    <property type="protein sequence ID" value="ABM96636.1"/>
    <property type="molecule type" value="Genomic_DNA"/>
</dbReference>
<dbReference type="RefSeq" id="WP_011831256.1">
    <property type="nucleotide sequence ID" value="NC_008825.1"/>
</dbReference>
<proteinExistence type="predicted"/>
<dbReference type="AlphaFoldDB" id="A2SM47"/>
<keyword evidence="2" id="KW-1185">Reference proteome</keyword>
<reference evidence="1 2" key="1">
    <citation type="journal article" date="2007" name="J. Bacteriol.">
        <title>Whole-genome analysis of the methyl tert-butyl ether-degrading beta-proteobacterium Methylibium petroleiphilum PM1.</title>
        <authorList>
            <person name="Kane S.R."/>
            <person name="Chakicherla A.Y."/>
            <person name="Chain P.S.G."/>
            <person name="Schmidt R."/>
            <person name="Shin M.W."/>
            <person name="Legler T.C."/>
            <person name="Scow K.M."/>
            <person name="Larimer F.W."/>
            <person name="Lucas S.M."/>
            <person name="Richardson P.M."/>
            <person name="Hristova K.R."/>
        </authorList>
    </citation>
    <scope>NUCLEOTIDE SEQUENCE [LARGE SCALE GENOMIC DNA]</scope>
    <source>
        <strain evidence="2">ATCC BAA-1232 / LMG 22953 / PM1</strain>
    </source>
</reference>
<sequence length="257" mass="28963">MLMIGVDKSLLRHLLLVDGPWEIGDYQLDLRKRRCDVWIGPQVERGWFGRPKKGVPVRMQQHMWQHLSLGPVRFFLHVSIPSTSEVDKLPWMGDPGMPFTTALAQQVFAFFNEGVSLQAICSLMKLSLNDVWRYRFALDNGRAQVQAAANPAPPTRTDTANAATPPAAVAATLPNAMPDATGDVPDVTDPIWLRLANGDLQLDIRVLSLKLMLTRVRSQLDLISDDEVRLLKLRDLHRYFVKNERVLSHELAQLKLG</sequence>
<gene>
    <name evidence="1" type="ordered locus">Mpe_A3683</name>
</gene>
<evidence type="ECO:0000313" key="1">
    <source>
        <dbReference type="EMBL" id="ABM96636.1"/>
    </source>
</evidence>